<evidence type="ECO:0000256" key="5">
    <source>
        <dbReference type="ARBA" id="ARBA00023136"/>
    </source>
</evidence>
<name>A0A1F6UUV7_9BACT</name>
<protein>
    <recommendedName>
        <fullName evidence="9">Phospho-N-acetylmuramoyl-pentapeptide-transferase</fullName>
    </recommendedName>
</protein>
<evidence type="ECO:0000256" key="4">
    <source>
        <dbReference type="ARBA" id="ARBA00022989"/>
    </source>
</evidence>
<dbReference type="GO" id="GO:0071555">
    <property type="term" value="P:cell wall organization"/>
    <property type="evidence" value="ECO:0007669"/>
    <property type="project" value="TreeGrafter"/>
</dbReference>
<organism evidence="7 8">
    <name type="scientific">Candidatus Nomurabacteria bacterium RIFCSPHIGHO2_01_FULL_39_9</name>
    <dbReference type="NCBI Taxonomy" id="1801735"/>
    <lineage>
        <taxon>Bacteria</taxon>
        <taxon>Candidatus Nomuraibacteriota</taxon>
    </lineage>
</organism>
<feature type="transmembrane region" description="Helical" evidence="6">
    <location>
        <begin position="147"/>
        <end position="165"/>
    </location>
</feature>
<dbReference type="GO" id="GO:0016780">
    <property type="term" value="F:phosphotransferase activity, for other substituted phosphate groups"/>
    <property type="evidence" value="ECO:0007669"/>
    <property type="project" value="InterPro"/>
</dbReference>
<keyword evidence="2" id="KW-0808">Transferase</keyword>
<keyword evidence="4 6" id="KW-1133">Transmembrane helix</keyword>
<feature type="transmembrane region" description="Helical" evidence="6">
    <location>
        <begin position="112"/>
        <end position="135"/>
    </location>
</feature>
<dbReference type="Pfam" id="PF00953">
    <property type="entry name" value="Glycos_transf_4"/>
    <property type="match status" value="1"/>
</dbReference>
<feature type="transmembrane region" description="Helical" evidence="6">
    <location>
        <begin position="258"/>
        <end position="277"/>
    </location>
</feature>
<dbReference type="EMBL" id="MFTL01000027">
    <property type="protein sequence ID" value="OGI61185.1"/>
    <property type="molecule type" value="Genomic_DNA"/>
</dbReference>
<dbReference type="PANTHER" id="PTHR22926">
    <property type="entry name" value="PHOSPHO-N-ACETYLMURAMOYL-PENTAPEPTIDE-TRANSFERASE"/>
    <property type="match status" value="1"/>
</dbReference>
<reference evidence="7 8" key="1">
    <citation type="journal article" date="2016" name="Nat. Commun.">
        <title>Thousands of microbial genomes shed light on interconnected biogeochemical processes in an aquifer system.</title>
        <authorList>
            <person name="Anantharaman K."/>
            <person name="Brown C.T."/>
            <person name="Hug L.A."/>
            <person name="Sharon I."/>
            <person name="Castelle C.J."/>
            <person name="Probst A.J."/>
            <person name="Thomas B.C."/>
            <person name="Singh A."/>
            <person name="Wilkins M.J."/>
            <person name="Karaoz U."/>
            <person name="Brodie E.L."/>
            <person name="Williams K.H."/>
            <person name="Hubbard S.S."/>
            <person name="Banfield J.F."/>
        </authorList>
    </citation>
    <scope>NUCLEOTIDE SEQUENCE [LARGE SCALE GENOMIC DNA]</scope>
</reference>
<comment type="subcellular location">
    <subcellularLocation>
        <location evidence="1">Membrane</location>
        <topology evidence="1">Multi-pass membrane protein</topology>
    </subcellularLocation>
</comment>
<dbReference type="PANTHER" id="PTHR22926:SF5">
    <property type="entry name" value="PHOSPHO-N-ACETYLMURAMOYL-PENTAPEPTIDE-TRANSFERASE HOMOLOG"/>
    <property type="match status" value="1"/>
</dbReference>
<feature type="transmembrane region" description="Helical" evidence="6">
    <location>
        <begin position="185"/>
        <end position="203"/>
    </location>
</feature>
<evidence type="ECO:0008006" key="9">
    <source>
        <dbReference type="Google" id="ProtNLM"/>
    </source>
</evidence>
<keyword evidence="5 6" id="KW-0472">Membrane</keyword>
<gene>
    <name evidence="7" type="ORF">A2645_02295</name>
</gene>
<dbReference type="STRING" id="1801735.A2645_02295"/>
<proteinExistence type="predicted"/>
<dbReference type="InterPro" id="IPR000715">
    <property type="entry name" value="Glycosyl_transferase_4"/>
</dbReference>
<dbReference type="AlphaFoldDB" id="A0A1F6UUV7"/>
<evidence type="ECO:0000256" key="2">
    <source>
        <dbReference type="ARBA" id="ARBA00022679"/>
    </source>
</evidence>
<evidence type="ECO:0000256" key="6">
    <source>
        <dbReference type="SAM" id="Phobius"/>
    </source>
</evidence>
<dbReference type="GO" id="GO:0005886">
    <property type="term" value="C:plasma membrane"/>
    <property type="evidence" value="ECO:0007669"/>
    <property type="project" value="TreeGrafter"/>
</dbReference>
<comment type="caution">
    <text evidence="7">The sequence shown here is derived from an EMBL/GenBank/DDBJ whole genome shotgun (WGS) entry which is preliminary data.</text>
</comment>
<accession>A0A1F6UUV7</accession>
<evidence type="ECO:0000313" key="8">
    <source>
        <dbReference type="Proteomes" id="UP000182253"/>
    </source>
</evidence>
<dbReference type="GO" id="GO:0044038">
    <property type="term" value="P:cell wall macromolecule biosynthetic process"/>
    <property type="evidence" value="ECO:0007669"/>
    <property type="project" value="TreeGrafter"/>
</dbReference>
<keyword evidence="3 6" id="KW-0812">Transmembrane</keyword>
<dbReference type="Proteomes" id="UP000182253">
    <property type="component" value="Unassembled WGS sequence"/>
</dbReference>
<evidence type="ECO:0000256" key="3">
    <source>
        <dbReference type="ARBA" id="ARBA00022692"/>
    </source>
</evidence>
<feature type="transmembrane region" description="Helical" evidence="6">
    <location>
        <begin position="6"/>
        <end position="31"/>
    </location>
</feature>
<evidence type="ECO:0000256" key="1">
    <source>
        <dbReference type="ARBA" id="ARBA00004141"/>
    </source>
</evidence>
<evidence type="ECO:0000313" key="7">
    <source>
        <dbReference type="EMBL" id="OGI61185.1"/>
    </source>
</evidence>
<feature type="transmembrane region" description="Helical" evidence="6">
    <location>
        <begin position="75"/>
        <end position="92"/>
    </location>
</feature>
<sequence length="355" mass="39933">MPANLIKVFLPAIIAFLIGIFATPFFTHFFYKYKLWKKTSRKEDTDLPASEEISENYKKLHNAEEEVKTPRPGGIIFWFSVLATTLIIYLISKIFPHIITIKLDFLSRSQTWLPIFALFTGAFIGLADDLLTIYIKKGIFRNGFPRRLMVVIVSVVGLIAGLWFYNKLGVSSIHIPFNGDWDLSFWIVPLFILVFLGTFSSGVIDGIDGLAGGVMATTFAAFGAIAYFQNQLDLAAFCAAILGALLVFLWFNIPPARFYLGETGMMALVFSLPIVAFMTDQVLLLPVIGIMLVVTSLSSFIQIISKKYFKKKVFRVAPFHHHLESLGWSRPKITMRYWIISVVFAILGVIIAFVS</sequence>
<feature type="transmembrane region" description="Helical" evidence="6">
    <location>
        <begin position="210"/>
        <end position="228"/>
    </location>
</feature>
<feature type="transmembrane region" description="Helical" evidence="6">
    <location>
        <begin position="234"/>
        <end position="251"/>
    </location>
</feature>
<feature type="transmembrane region" description="Helical" evidence="6">
    <location>
        <begin position="283"/>
        <end position="305"/>
    </location>
</feature>
<feature type="transmembrane region" description="Helical" evidence="6">
    <location>
        <begin position="337"/>
        <end position="354"/>
    </location>
</feature>